<evidence type="ECO:0000256" key="3">
    <source>
        <dbReference type="ARBA" id="ARBA00022448"/>
    </source>
</evidence>
<comment type="caution">
    <text evidence="13">The sequence shown here is derived from an EMBL/GenBank/DDBJ whole genome shotgun (WGS) entry which is preliminary data.</text>
</comment>
<dbReference type="GO" id="GO:0020037">
    <property type="term" value="F:heme binding"/>
    <property type="evidence" value="ECO:0007669"/>
    <property type="project" value="InterPro"/>
</dbReference>
<feature type="binding site" description="axial binding residue" evidence="11">
    <location>
        <position position="259"/>
    </location>
    <ligand>
        <name>heme</name>
        <dbReference type="ChEBI" id="CHEBI:30413"/>
        <label>3</label>
    </ligand>
    <ligandPart>
        <name>Fe</name>
        <dbReference type="ChEBI" id="CHEBI:18248"/>
    </ligandPart>
</feature>
<dbReference type="SUPFAM" id="SSF48695">
    <property type="entry name" value="Multiheme cytochromes"/>
    <property type="match status" value="1"/>
</dbReference>
<evidence type="ECO:0000256" key="2">
    <source>
        <dbReference type="ARBA" id="ARBA00015978"/>
    </source>
</evidence>
<feature type="binding site" description="covalent" evidence="10">
    <location>
        <position position="158"/>
    </location>
    <ligand>
        <name>heme</name>
        <dbReference type="ChEBI" id="CHEBI:30413"/>
        <label>2</label>
    </ligand>
</feature>
<feature type="binding site" description="axial binding residue" evidence="11">
    <location>
        <position position="325"/>
    </location>
    <ligand>
        <name>heme</name>
        <dbReference type="ChEBI" id="CHEBI:30413"/>
        <label>4</label>
    </ligand>
    <ligandPart>
        <name>Fe</name>
        <dbReference type="ChEBI" id="CHEBI:18248"/>
    </ligandPart>
</feature>
<keyword evidence="4 9" id="KW-0602">Photosynthesis</keyword>
<dbReference type="GO" id="GO:0009055">
    <property type="term" value="F:electron transfer activity"/>
    <property type="evidence" value="ECO:0007669"/>
    <property type="project" value="InterPro"/>
</dbReference>
<feature type="binding site" description="covalent" evidence="10">
    <location>
        <position position="255"/>
    </location>
    <ligand>
        <name>heme</name>
        <dbReference type="ChEBI" id="CHEBI:30413"/>
        <label>3</label>
    </ligand>
</feature>
<feature type="binding site" description="axial binding residue" evidence="11">
    <location>
        <position position="100"/>
    </location>
    <ligand>
        <name>heme</name>
        <dbReference type="ChEBI" id="CHEBI:30413"/>
        <label>1</label>
    </ligand>
    <ligandPart>
        <name>Fe</name>
        <dbReference type="ChEBI" id="CHEBI:18248"/>
    </ligandPart>
</feature>
<feature type="binding site" description="covalent" evidence="10">
    <location>
        <position position="324"/>
    </location>
    <ligand>
        <name>heme</name>
        <dbReference type="ChEBI" id="CHEBI:30413"/>
        <label>4</label>
    </ligand>
</feature>
<dbReference type="InterPro" id="IPR036280">
    <property type="entry name" value="Multihaem_cyt_sf"/>
</dbReference>
<feature type="binding site" description="covalent" evidence="10">
    <location>
        <position position="161"/>
    </location>
    <ligand>
        <name>heme</name>
        <dbReference type="ChEBI" id="CHEBI:30413"/>
        <label>2</label>
    </ligand>
</feature>
<dbReference type="PIRSF" id="PIRSF000017">
    <property type="entry name" value="RC_cytochrome"/>
    <property type="match status" value="1"/>
</dbReference>
<sequence>MSIFKQKGPTPVLVSYAVWILLGVGLLHVVLFWAMNHTTSVQAGYRGTGMQTITATNKPAPAPLPAVVAPVEAGKDLAKDVYLNVQVLGNLKTEEFNRLMEQITAWVSPKEGCFYCHSDQGLDVDQPYTKVVSRRMIEMTQFINANWTSHTQPSGVTCYTCHRGKPVPANIWYTEPANTTVGLGNDAGQNKPSIGLTAMQRDVFTPFLMNANQIRVEGVTSLPKKGTVGKGPTLQSTEATYSLMVHISKALGVNCTHCHNTQSTADWSLSTPQRVTAWHGLNMIRAINTEYLAPLASVMPAKRLDGSALLGPTGDAPKANCATCHNGENKPVQGVSLVETFPELKGPVAAPGKTAAK</sequence>
<evidence type="ECO:0000256" key="4">
    <source>
        <dbReference type="ARBA" id="ARBA00022531"/>
    </source>
</evidence>
<dbReference type="GO" id="GO:0019684">
    <property type="term" value="P:photosynthesis, light reaction"/>
    <property type="evidence" value="ECO:0007669"/>
    <property type="project" value="InterPro"/>
</dbReference>
<evidence type="ECO:0000256" key="11">
    <source>
        <dbReference type="PIRSR" id="PIRSR000017-2"/>
    </source>
</evidence>
<dbReference type="AlphaFoldDB" id="A0A512H556"/>
<feature type="binding site" description="covalent" evidence="10">
    <location>
        <position position="113"/>
    </location>
    <ligand>
        <name>heme</name>
        <dbReference type="ChEBI" id="CHEBI:30413"/>
        <label>1</label>
    </ligand>
</feature>
<feature type="binding site" description="axial binding residue" evidence="11">
    <location>
        <position position="150"/>
    </location>
    <ligand>
        <name>heme</name>
        <dbReference type="ChEBI" id="CHEBI:30413"/>
        <label>4</label>
    </ligand>
    <ligandPart>
        <name>Fe</name>
        <dbReference type="ChEBI" id="CHEBI:18248"/>
    </ligandPart>
</feature>
<organism evidence="13 14">
    <name type="scientific">Pararhodospirillum oryzae</name>
    <dbReference type="NCBI Taxonomy" id="478448"/>
    <lineage>
        <taxon>Bacteria</taxon>
        <taxon>Pseudomonadati</taxon>
        <taxon>Pseudomonadota</taxon>
        <taxon>Alphaproteobacteria</taxon>
        <taxon>Rhodospirillales</taxon>
        <taxon>Rhodospirillaceae</taxon>
        <taxon>Pararhodospirillum</taxon>
    </lineage>
</organism>
<feature type="binding site" description="covalent" evidence="10">
    <location>
        <position position="258"/>
    </location>
    <ligand>
        <name>heme</name>
        <dbReference type="ChEBI" id="CHEBI:30413"/>
        <label>3</label>
    </ligand>
</feature>
<feature type="binding site" description="axial binding residue" evidence="11">
    <location>
        <position position="117"/>
    </location>
    <ligand>
        <name>heme</name>
        <dbReference type="ChEBI" id="CHEBI:30413"/>
        <label>1</label>
    </ligand>
    <ligandPart>
        <name>Fe</name>
        <dbReference type="ChEBI" id="CHEBI:18248"/>
    </ligandPart>
</feature>
<comment type="function">
    <text evidence="1 9">The reaction center of purple bacteria contains a tightly bound cytochrome molecule which re-reduces the photo oxidized primary electron donor.</text>
</comment>
<proteinExistence type="predicted"/>
<feature type="transmembrane region" description="Helical" evidence="12">
    <location>
        <begin position="12"/>
        <end position="35"/>
    </location>
</feature>
<feature type="binding site" description="axial binding residue" evidence="11">
    <location>
        <position position="244"/>
    </location>
    <ligand>
        <name>heme</name>
        <dbReference type="ChEBI" id="CHEBI:30413"/>
        <label>3</label>
    </ligand>
    <ligandPart>
        <name>Fe</name>
        <dbReference type="ChEBI" id="CHEBI:18248"/>
    </ligandPart>
</feature>
<keyword evidence="12" id="KW-0472">Membrane</keyword>
<evidence type="ECO:0000256" key="1">
    <source>
        <dbReference type="ARBA" id="ARBA00003196"/>
    </source>
</evidence>
<evidence type="ECO:0000256" key="6">
    <source>
        <dbReference type="ARBA" id="ARBA00022723"/>
    </source>
</evidence>
<keyword evidence="12" id="KW-0812">Transmembrane</keyword>
<keyword evidence="14" id="KW-1185">Reference proteome</keyword>
<evidence type="ECO:0000256" key="12">
    <source>
        <dbReference type="SAM" id="Phobius"/>
    </source>
</evidence>
<reference evidence="13 14" key="1">
    <citation type="submission" date="2019-07" db="EMBL/GenBank/DDBJ databases">
        <title>Whole genome shotgun sequence of Rhodospirillum oryzae NBRC 107573.</title>
        <authorList>
            <person name="Hosoyama A."/>
            <person name="Uohara A."/>
            <person name="Ohji S."/>
            <person name="Ichikawa N."/>
        </authorList>
    </citation>
    <scope>NUCLEOTIDE SEQUENCE [LARGE SCALE GENOMIC DNA]</scope>
    <source>
        <strain evidence="13 14">NBRC 107573</strain>
    </source>
</reference>
<dbReference type="InterPro" id="IPR003158">
    <property type="entry name" value="Photosyn_RC_cyt_c-su"/>
</dbReference>
<keyword evidence="6 9" id="KW-0479">Metal-binding</keyword>
<feature type="binding site" description="covalent" evidence="10">
    <location>
        <position position="321"/>
    </location>
    <ligand>
        <name>heme</name>
        <dbReference type="ChEBI" id="CHEBI:30413"/>
        <label>4</label>
    </ligand>
</feature>
<dbReference type="NCBIfam" id="NF040706">
    <property type="entry name" value="photo_cyt_PufC"/>
    <property type="match status" value="1"/>
</dbReference>
<dbReference type="Pfam" id="PF02276">
    <property type="entry name" value="CytoC_RC"/>
    <property type="match status" value="1"/>
</dbReference>
<evidence type="ECO:0000313" key="13">
    <source>
        <dbReference type="EMBL" id="GEO80558.1"/>
    </source>
</evidence>
<dbReference type="GO" id="GO:0030077">
    <property type="term" value="C:plasma membrane light-harvesting complex"/>
    <property type="evidence" value="ECO:0007669"/>
    <property type="project" value="InterPro"/>
</dbReference>
<dbReference type="RefSeq" id="WP_170244934.1">
    <property type="nucleotide sequence ID" value="NZ_BJZO01000011.1"/>
</dbReference>
<accession>A0A512H556</accession>
<dbReference type="CDD" id="cd09224">
    <property type="entry name" value="CytoC_RC"/>
    <property type="match status" value="1"/>
</dbReference>
<gene>
    <name evidence="13" type="ORF">ROR02_06890</name>
</gene>
<keyword evidence="7 9" id="KW-0249">Electron transport</keyword>
<feature type="binding site" description="axial binding residue" evidence="11">
    <location>
        <position position="136"/>
    </location>
    <ligand>
        <name>heme</name>
        <dbReference type="ChEBI" id="CHEBI:30413"/>
        <label>2</label>
    </ligand>
    <ligandPart>
        <name>Fe</name>
        <dbReference type="ChEBI" id="CHEBI:18248"/>
    </ligandPart>
</feature>
<dbReference type="GO" id="GO:0005506">
    <property type="term" value="F:iron ion binding"/>
    <property type="evidence" value="ECO:0007669"/>
    <property type="project" value="InterPro"/>
</dbReference>
<dbReference type="Proteomes" id="UP000321567">
    <property type="component" value="Unassembled WGS sequence"/>
</dbReference>
<keyword evidence="8 9" id="KW-0408">Iron</keyword>
<keyword evidence="12" id="KW-1133">Transmembrane helix</keyword>
<evidence type="ECO:0000256" key="7">
    <source>
        <dbReference type="ARBA" id="ARBA00022982"/>
    </source>
</evidence>
<evidence type="ECO:0000256" key="5">
    <source>
        <dbReference type="ARBA" id="ARBA00022617"/>
    </source>
</evidence>
<evidence type="ECO:0000256" key="8">
    <source>
        <dbReference type="ARBA" id="ARBA00023004"/>
    </source>
</evidence>
<dbReference type="InterPro" id="IPR023119">
    <property type="entry name" value="Multihaem_cyt_PRC_cyt_su-like"/>
</dbReference>
<keyword evidence="5 9" id="KW-0349">Heme</keyword>
<keyword evidence="3 9" id="KW-0813">Transport</keyword>
<dbReference type="EMBL" id="BJZO01000011">
    <property type="protein sequence ID" value="GEO80558.1"/>
    <property type="molecule type" value="Genomic_DNA"/>
</dbReference>
<evidence type="ECO:0000256" key="10">
    <source>
        <dbReference type="PIRSR" id="PIRSR000017-1"/>
    </source>
</evidence>
<evidence type="ECO:0000313" key="14">
    <source>
        <dbReference type="Proteomes" id="UP000321567"/>
    </source>
</evidence>
<feature type="binding site" description="axial binding residue" evidence="11">
    <location>
        <position position="162"/>
    </location>
    <ligand>
        <name>heme</name>
        <dbReference type="ChEBI" id="CHEBI:30413"/>
        <label>2</label>
    </ligand>
    <ligandPart>
        <name>Fe</name>
        <dbReference type="ChEBI" id="CHEBI:18248"/>
    </ligandPart>
</feature>
<dbReference type="Gene3D" id="1.10.468.10">
    <property type="entry name" value="Photosynthetic Reaction Center, subunit C, domain 2"/>
    <property type="match status" value="2"/>
</dbReference>
<name>A0A512H556_9PROT</name>
<keyword evidence="9" id="KW-0674">Reaction center</keyword>
<protein>
    <recommendedName>
        <fullName evidence="2 9">Photosynthetic reaction center cytochrome c subunit</fullName>
    </recommendedName>
</protein>
<evidence type="ECO:0000256" key="9">
    <source>
        <dbReference type="PIRNR" id="PIRNR000017"/>
    </source>
</evidence>
<feature type="binding site" description="covalent" evidence="10">
    <location>
        <position position="116"/>
    </location>
    <ligand>
        <name>heme</name>
        <dbReference type="ChEBI" id="CHEBI:30413"/>
        <label>1</label>
    </ligand>
</feature>
<comment type="PTM">
    <text evidence="9 10">Binds 4 heme groups per subunit.</text>
</comment>